<dbReference type="AlphaFoldDB" id="A0A023G2D9"/>
<protein>
    <submittedName>
        <fullName evidence="1">Putative secreted protein</fullName>
    </submittedName>
</protein>
<accession>A0A023G2D9</accession>
<organism evidence="1">
    <name type="scientific">Amblyomma triste</name>
    <name type="common">Neotropical tick</name>
    <dbReference type="NCBI Taxonomy" id="251400"/>
    <lineage>
        <taxon>Eukaryota</taxon>
        <taxon>Metazoa</taxon>
        <taxon>Ecdysozoa</taxon>
        <taxon>Arthropoda</taxon>
        <taxon>Chelicerata</taxon>
        <taxon>Arachnida</taxon>
        <taxon>Acari</taxon>
        <taxon>Parasitiformes</taxon>
        <taxon>Ixodida</taxon>
        <taxon>Ixodoidea</taxon>
        <taxon>Ixodidae</taxon>
        <taxon>Amblyomminae</taxon>
        <taxon>Amblyomma</taxon>
    </lineage>
</organism>
<proteinExistence type="evidence at transcript level"/>
<name>A0A023G2D9_AMBTT</name>
<evidence type="ECO:0000313" key="1">
    <source>
        <dbReference type="EMBL" id="JAC27822.1"/>
    </source>
</evidence>
<dbReference type="EMBL" id="GBBM01007596">
    <property type="protein sequence ID" value="JAC27822.1"/>
    <property type="molecule type" value="mRNA"/>
</dbReference>
<reference evidence="1" key="1">
    <citation type="submission" date="2014-03" db="EMBL/GenBank/DDBJ databases">
        <title>The sialotranscriptome of Amblyomma triste, Amblyomma parvum and Amblyomma cajennense ticks, uncovered by 454-based RNA-seq.</title>
        <authorList>
            <person name="Garcia G.R."/>
            <person name="Gardinassi L.G."/>
            <person name="Ribeiro J.M."/>
            <person name="Anatriello E."/>
            <person name="Ferreira B.R."/>
            <person name="Moreira H.N."/>
            <person name="Mafra C."/>
            <person name="Olegario M.M."/>
            <person name="Szabo P.J."/>
            <person name="Miranda-Santos I.K."/>
            <person name="Maruyama S.R."/>
        </authorList>
    </citation>
    <scope>NUCLEOTIDE SEQUENCE</scope>
    <source>
        <strain evidence="1">Mato Grasso do Sul</strain>
        <tissue evidence="1">Salivary glands</tissue>
    </source>
</reference>
<sequence length="132" mass="14678">MPSASSRNFPARPPSRVSLHLAAASVSLGLGHYCFNPPTFSAFIQNVCARILFLHKYCVYVSCAPFIIPLLRCFIHLTSYLMGCNCTPNVYLGGGIFYCPNYFNELDSKLVDSCIVHFTIKSYTAVSCTLYQ</sequence>